<dbReference type="OrthoDB" id="5767596at2"/>
<feature type="transmembrane region" description="Helical" evidence="1">
    <location>
        <begin position="21"/>
        <end position="41"/>
    </location>
</feature>
<sequence>MTYYADPTEKEIARAKLPHDIFLSNLIGNHILMFTAISTFGPTYMKYLFLVPLISFLALGYTYWRSSKVKREESEFVWAHWQVARRWSRFFMMILVLLVSVSTLGVLGHMYLGMMKEAVYAMIGGLGILPTLVSVLVLIVIESDSLHHARMGTLPKWALKRFLNIEPEPSQDD</sequence>
<dbReference type="Proteomes" id="UP000198924">
    <property type="component" value="Unassembled WGS sequence"/>
</dbReference>
<reference evidence="3" key="1">
    <citation type="submission" date="2016-10" db="EMBL/GenBank/DDBJ databases">
        <authorList>
            <person name="Varghese N."/>
            <person name="Submissions S."/>
        </authorList>
    </citation>
    <scope>NUCLEOTIDE SEQUENCE [LARGE SCALE GENOMIC DNA]</scope>
    <source>
        <strain evidence="3">DSM 11578</strain>
    </source>
</reference>
<name>A0A1I3U0V9_9GAMM</name>
<dbReference type="AlphaFoldDB" id="A0A1I3U0V9"/>
<feature type="transmembrane region" description="Helical" evidence="1">
    <location>
        <begin position="118"/>
        <end position="141"/>
    </location>
</feature>
<evidence type="ECO:0000256" key="1">
    <source>
        <dbReference type="SAM" id="Phobius"/>
    </source>
</evidence>
<evidence type="ECO:0000313" key="2">
    <source>
        <dbReference type="EMBL" id="SFJ75421.1"/>
    </source>
</evidence>
<dbReference type="STRING" id="45496.SAMN04488079_10176"/>
<keyword evidence="1" id="KW-0472">Membrane</keyword>
<feature type="transmembrane region" description="Helical" evidence="1">
    <location>
        <begin position="47"/>
        <end position="64"/>
    </location>
</feature>
<gene>
    <name evidence="2" type="ORF">SAMN04488079_10176</name>
</gene>
<keyword evidence="3" id="KW-1185">Reference proteome</keyword>
<feature type="transmembrane region" description="Helical" evidence="1">
    <location>
        <begin position="90"/>
        <end position="112"/>
    </location>
</feature>
<organism evidence="2 3">
    <name type="scientific">Methylophaga sulfidovorans</name>
    <dbReference type="NCBI Taxonomy" id="45496"/>
    <lineage>
        <taxon>Bacteria</taxon>
        <taxon>Pseudomonadati</taxon>
        <taxon>Pseudomonadota</taxon>
        <taxon>Gammaproteobacteria</taxon>
        <taxon>Thiotrichales</taxon>
        <taxon>Piscirickettsiaceae</taxon>
        <taxon>Methylophaga</taxon>
    </lineage>
</organism>
<keyword evidence="1" id="KW-1133">Transmembrane helix</keyword>
<evidence type="ECO:0000313" key="3">
    <source>
        <dbReference type="Proteomes" id="UP000198924"/>
    </source>
</evidence>
<keyword evidence="1" id="KW-0812">Transmembrane</keyword>
<protein>
    <submittedName>
        <fullName evidence="2">Uncharacterized protein</fullName>
    </submittedName>
</protein>
<proteinExistence type="predicted"/>
<dbReference type="EMBL" id="FOSH01000001">
    <property type="protein sequence ID" value="SFJ75421.1"/>
    <property type="molecule type" value="Genomic_DNA"/>
</dbReference>
<accession>A0A1I3U0V9</accession>
<dbReference type="RefSeq" id="WP_091711212.1">
    <property type="nucleotide sequence ID" value="NZ_FOSH01000001.1"/>
</dbReference>